<dbReference type="SMART" id="SM00270">
    <property type="entry name" value="ChtBD1"/>
    <property type="match status" value="3"/>
</dbReference>
<dbReference type="Pfam" id="PF00704">
    <property type="entry name" value="Glyco_hydro_18"/>
    <property type="match status" value="1"/>
</dbReference>
<dbReference type="CDD" id="cd00035">
    <property type="entry name" value="ChtBD1"/>
    <property type="match status" value="1"/>
</dbReference>
<dbReference type="InterPro" id="IPR018371">
    <property type="entry name" value="Chitin-binding_1_CS"/>
</dbReference>
<organism evidence="8 9">
    <name type="scientific">Penicillium hetheringtonii</name>
    <dbReference type="NCBI Taxonomy" id="911720"/>
    <lineage>
        <taxon>Eukaryota</taxon>
        <taxon>Fungi</taxon>
        <taxon>Dikarya</taxon>
        <taxon>Ascomycota</taxon>
        <taxon>Pezizomycotina</taxon>
        <taxon>Eurotiomycetes</taxon>
        <taxon>Eurotiomycetidae</taxon>
        <taxon>Eurotiales</taxon>
        <taxon>Aspergillaceae</taxon>
        <taxon>Penicillium</taxon>
    </lineage>
</organism>
<dbReference type="PROSITE" id="PS00026">
    <property type="entry name" value="CHIT_BIND_I_1"/>
    <property type="match status" value="1"/>
</dbReference>
<feature type="domain" description="GH18" evidence="7">
    <location>
        <begin position="142"/>
        <end position="254"/>
    </location>
</feature>
<evidence type="ECO:0000256" key="1">
    <source>
        <dbReference type="ARBA" id="ARBA00008682"/>
    </source>
</evidence>
<dbReference type="SUPFAM" id="SSF57016">
    <property type="entry name" value="Plant lectins/antimicrobial peptides"/>
    <property type="match status" value="1"/>
</dbReference>
<keyword evidence="4" id="KW-0843">Virulence</keyword>
<feature type="disulfide bond" evidence="5">
    <location>
        <begin position="111"/>
        <end position="125"/>
    </location>
</feature>
<feature type="domain" description="Chitin-binding type-1" evidence="6">
    <location>
        <begin position="89"/>
        <end position="137"/>
    </location>
</feature>
<feature type="disulfide bond" evidence="5">
    <location>
        <begin position="82"/>
        <end position="86"/>
    </location>
</feature>
<dbReference type="SUPFAM" id="SSF54556">
    <property type="entry name" value="Chitinase insertion domain"/>
    <property type="match status" value="1"/>
</dbReference>
<comment type="caution">
    <text evidence="5">Lacks conserved residue(s) required for the propagation of feature annotation.</text>
</comment>
<dbReference type="InterPro" id="IPR053214">
    <property type="entry name" value="LysM12-like"/>
</dbReference>
<evidence type="ECO:0000259" key="6">
    <source>
        <dbReference type="PROSITE" id="PS50941"/>
    </source>
</evidence>
<comment type="similarity">
    <text evidence="1">Belongs to the glycosyl hydrolase 18 family. Chitinase class V subfamily.</text>
</comment>
<feature type="disulfide bond" evidence="5">
    <location>
        <begin position="63"/>
        <end position="77"/>
    </location>
</feature>
<keyword evidence="3 5" id="KW-0147">Chitin-binding</keyword>
<evidence type="ECO:0000256" key="5">
    <source>
        <dbReference type="PROSITE-ProRule" id="PRU00261"/>
    </source>
</evidence>
<dbReference type="Gene3D" id="3.20.20.80">
    <property type="entry name" value="Glycosidases"/>
    <property type="match status" value="2"/>
</dbReference>
<dbReference type="PROSITE" id="PS51910">
    <property type="entry name" value="GH18_2"/>
    <property type="match status" value="1"/>
</dbReference>
<dbReference type="InterPro" id="IPR001223">
    <property type="entry name" value="Glyco_hydro18_cat"/>
</dbReference>
<feature type="domain" description="Chitin-binding type-1" evidence="6">
    <location>
        <begin position="36"/>
        <end position="88"/>
    </location>
</feature>
<comment type="caution">
    <text evidence="8">The sequence shown here is derived from an EMBL/GenBank/DDBJ whole genome shotgun (WGS) entry which is preliminary data.</text>
</comment>
<dbReference type="AlphaFoldDB" id="A0AAD6DB65"/>
<reference evidence="8 9" key="1">
    <citation type="journal article" date="2023" name="IMA Fungus">
        <title>Comparative genomic study of the Penicillium genus elucidates a diverse pangenome and 15 lateral gene transfer events.</title>
        <authorList>
            <person name="Petersen C."/>
            <person name="Sorensen T."/>
            <person name="Nielsen M.R."/>
            <person name="Sondergaard T.E."/>
            <person name="Sorensen J.L."/>
            <person name="Fitzpatrick D.A."/>
            <person name="Frisvad J.C."/>
            <person name="Nielsen K.L."/>
        </authorList>
    </citation>
    <scope>NUCLEOTIDE SEQUENCE [LARGE SCALE GENOMIC DNA]</scope>
    <source>
        <strain evidence="8 9">IBT 29057</strain>
    </source>
</reference>
<dbReference type="EMBL" id="JAQJAC010000009">
    <property type="protein sequence ID" value="KAJ5572592.1"/>
    <property type="molecule type" value="Genomic_DNA"/>
</dbReference>
<name>A0AAD6DB65_9EURO</name>
<dbReference type="GO" id="GO:0005975">
    <property type="term" value="P:carbohydrate metabolic process"/>
    <property type="evidence" value="ECO:0007669"/>
    <property type="project" value="InterPro"/>
</dbReference>
<dbReference type="PANTHER" id="PTHR47700">
    <property type="entry name" value="V CHITINASE, PUTATIVE (AFU_ORTHOLOGUE AFUA_6G13720)-RELATED"/>
    <property type="match status" value="1"/>
</dbReference>
<dbReference type="InterPro" id="IPR001002">
    <property type="entry name" value="Chitin-bd_1"/>
</dbReference>
<gene>
    <name evidence="8" type="ORF">N7450_009576</name>
</gene>
<dbReference type="EC" id="3.2.1.14" evidence="2"/>
<evidence type="ECO:0000256" key="2">
    <source>
        <dbReference type="ARBA" id="ARBA00012729"/>
    </source>
</evidence>
<dbReference type="InterPro" id="IPR011583">
    <property type="entry name" value="Chitinase_II/V-like_cat"/>
</dbReference>
<proteinExistence type="inferred from homology"/>
<evidence type="ECO:0000313" key="9">
    <source>
        <dbReference type="Proteomes" id="UP001216150"/>
    </source>
</evidence>
<dbReference type="PROSITE" id="PS50941">
    <property type="entry name" value="CHIT_BIND_I_2"/>
    <property type="match status" value="2"/>
</dbReference>
<evidence type="ECO:0000313" key="8">
    <source>
        <dbReference type="EMBL" id="KAJ5572592.1"/>
    </source>
</evidence>
<dbReference type="SUPFAM" id="SSF51445">
    <property type="entry name" value="(Trans)glycosidases"/>
    <property type="match status" value="1"/>
</dbReference>
<evidence type="ECO:0000259" key="7">
    <source>
        <dbReference type="PROSITE" id="PS51910"/>
    </source>
</evidence>
<dbReference type="InterPro" id="IPR017853">
    <property type="entry name" value="GH"/>
</dbReference>
<dbReference type="GO" id="GO:0008843">
    <property type="term" value="F:endochitinase activity"/>
    <property type="evidence" value="ECO:0007669"/>
    <property type="project" value="UniProtKB-EC"/>
</dbReference>
<dbReference type="Proteomes" id="UP001216150">
    <property type="component" value="Unassembled WGS sequence"/>
</dbReference>
<protein>
    <recommendedName>
        <fullName evidence="2">chitinase</fullName>
        <ecNumber evidence="2">3.2.1.14</ecNumber>
    </recommendedName>
</protein>
<dbReference type="PANTHER" id="PTHR47700:SF2">
    <property type="entry name" value="CHITINASE"/>
    <property type="match status" value="1"/>
</dbReference>
<evidence type="ECO:0000256" key="3">
    <source>
        <dbReference type="ARBA" id="ARBA00022669"/>
    </source>
</evidence>
<sequence length="970" mass="108035">MSSPRLTGAVNAQDCSSLNPCAIGCCNKGGYCGIGDEYCGIDCVASCDYEPECSASKPCAKGCCNEYGYCGLGPDFCSKDTCVANCDRKSECDPDDYSDFAESSKCPLNVCCSKFGFCGTTKEFCGKKKVKRSSCSKNGSLNRVVGYYEGWSPDCLCHPFYPEQIPEGIYTYLNYAFASIDPESFEILPASDHEKKLIKRLTGLKDIDPDLKVFIAVGGWTFNDPGITQTLFSDLAAKSEKFLKSTGGRDGLSITLPASYWYLQHFDIAKLQKHIDFFNIMIYDIHREWDLGNKWLDPVLDSYINLTEIENALDLLWQNDIEPDKVVLGLAFYGHIFAVADTSCTEPGYLFVSGDNPGKCSHEVGILLNSEIMDIMDEQNLKSIFDKEAAVKILKFDDTQWLTYDNGDTFKLKADFARKAVDRQVKSLDNSGQAESMQVKKTHQQCKWTNCGIDCPAGWSRVRRTDDGARTDEHMWDLTACSLGQHTFCCPPDADLPKCGWYTHNNGKCNSECPSGYVEVGSDNRHCSNNNDDYQAACCTTDTPSMKIYSQCGWEGKPRNCNGKCPSGKNEVALSTTGSGDVYCEDTSFHYTMNGNVVDDWERRSYCCTEEDDLKWTDCGWRNDIGLADAENVVDDYCYPGYPSEKVRVAIDQHGDGEQLYKGNGDRARCCLPKYITKSKRSYTSAEKSLEDDVKIFSRNLEAFEFFIGNGSIADMSGSLMDEKRLKTRFSPKGVEAIKKVLYGIAFQFTANAIYEEICRKHVVSVFPHLKSSSIRTYLQSSTDWVCRGRSAIVDEIACGLTVYNSKLGNDQYLSCKCDTADCCPSDDPESCSSSEDEDWDLTGLSDVSERSLEKRSARSYPVNLQDNRPGVLVTTWAYMERGNIQPNDPILGEGYKYDDQDNCLNTLAGIIQIPLSRIDNYKIEHVVKLVTPALFLRDAALGQLPSRSRSMMDSPISATFVRQALGPCS</sequence>
<accession>A0AAD6DB65</accession>
<dbReference type="GO" id="GO:0008061">
    <property type="term" value="F:chitin binding"/>
    <property type="evidence" value="ECO:0007669"/>
    <property type="project" value="UniProtKB-UniRule"/>
</dbReference>
<dbReference type="Pfam" id="PF00187">
    <property type="entry name" value="Chitin_bind_1"/>
    <property type="match status" value="1"/>
</dbReference>
<evidence type="ECO:0000256" key="4">
    <source>
        <dbReference type="ARBA" id="ARBA00023026"/>
    </source>
</evidence>
<feature type="disulfide bond" evidence="5">
    <location>
        <begin position="106"/>
        <end position="118"/>
    </location>
</feature>
<dbReference type="InterPro" id="IPR029070">
    <property type="entry name" value="Chitinase_insertion_sf"/>
</dbReference>
<dbReference type="InterPro" id="IPR036861">
    <property type="entry name" value="Endochitinase-like_sf"/>
</dbReference>
<dbReference type="Gene3D" id="3.30.60.10">
    <property type="entry name" value="Endochitinase-like"/>
    <property type="match status" value="1"/>
</dbReference>
<keyword evidence="5" id="KW-1015">Disulfide bond</keyword>
<dbReference type="Gene3D" id="3.10.50.10">
    <property type="match status" value="1"/>
</dbReference>
<dbReference type="SMART" id="SM00636">
    <property type="entry name" value="Glyco_18"/>
    <property type="match status" value="1"/>
</dbReference>
<keyword evidence="9" id="KW-1185">Reference proteome</keyword>